<dbReference type="Pfam" id="PF10677">
    <property type="entry name" value="DUF2490"/>
    <property type="match status" value="1"/>
</dbReference>
<dbReference type="InterPro" id="IPR019619">
    <property type="entry name" value="DUF2490"/>
</dbReference>
<comment type="caution">
    <text evidence="1">The sequence shown here is derived from an EMBL/GenBank/DDBJ whole genome shotgun (WGS) entry which is preliminary data.</text>
</comment>
<reference evidence="1 2" key="1">
    <citation type="journal article" date="2015" name="Microbiome">
        <title>Genomic resolution of linkages in carbon, nitrogen, and sulfur cycling among widespread estuary sediment bacteria.</title>
        <authorList>
            <person name="Baker B.J."/>
            <person name="Lazar C.S."/>
            <person name="Teske A.P."/>
            <person name="Dick G.J."/>
        </authorList>
    </citation>
    <scope>NUCLEOTIDE SEQUENCE [LARGE SCALE GENOMIC DNA]</scope>
    <source>
        <strain evidence="1">SM23_40</strain>
    </source>
</reference>
<dbReference type="AlphaFoldDB" id="A0A0S8GD77"/>
<name>A0A0S8GD77_UNCT6</name>
<gene>
    <name evidence="1" type="ORF">AMJ82_03955</name>
</gene>
<evidence type="ECO:0000313" key="2">
    <source>
        <dbReference type="Proteomes" id="UP000051717"/>
    </source>
</evidence>
<evidence type="ECO:0000313" key="1">
    <source>
        <dbReference type="EMBL" id="KPK70091.1"/>
    </source>
</evidence>
<dbReference type="EMBL" id="LJUI01000022">
    <property type="protein sequence ID" value="KPK70091.1"/>
    <property type="molecule type" value="Genomic_DNA"/>
</dbReference>
<proteinExistence type="predicted"/>
<dbReference type="Proteomes" id="UP000051717">
    <property type="component" value="Unassembled WGS sequence"/>
</dbReference>
<organism evidence="1 2">
    <name type="scientific">candidate division TA06 bacterium SM23_40</name>
    <dbReference type="NCBI Taxonomy" id="1703774"/>
    <lineage>
        <taxon>Bacteria</taxon>
        <taxon>Bacteria division TA06</taxon>
    </lineage>
</organism>
<evidence type="ECO:0008006" key="3">
    <source>
        <dbReference type="Google" id="ProtNLM"/>
    </source>
</evidence>
<protein>
    <recommendedName>
        <fullName evidence="3">DUF2490 domain-containing protein</fullName>
    </recommendedName>
</protein>
<sequence>MGSGPANGLRTPARVSGCPRRSIVLLTSILSLFSILVLMVTAELCQANDWEYWSRTDFRVPLNKRTKLSIKPEIRLRDNMSEFYYFKAYVGPTLKITDHLDAALYYVYIRKQVGDVWESEDLATLDGTLSFGLSDFKFAWRNRGEYGFDSERWVYRARIKGARPVRFCGRQVAPLLSHELFYDFDGGSSNERRTSIGLSAKLVDRIALEASYIFRNKRQGGEWRSVNVLDTSLQFSL</sequence>
<accession>A0A0S8GD77</accession>